<dbReference type="EMBL" id="BMFY01000019">
    <property type="protein sequence ID" value="GGA27069.1"/>
    <property type="molecule type" value="Genomic_DNA"/>
</dbReference>
<dbReference type="Pfam" id="PF00293">
    <property type="entry name" value="NUDIX"/>
    <property type="match status" value="1"/>
</dbReference>
<dbReference type="PANTHER" id="PTHR43736">
    <property type="entry name" value="ADP-RIBOSE PYROPHOSPHATASE"/>
    <property type="match status" value="1"/>
</dbReference>
<feature type="region of interest" description="Disordered" evidence="1">
    <location>
        <begin position="267"/>
        <end position="339"/>
    </location>
</feature>
<dbReference type="InterPro" id="IPR054105">
    <property type="entry name" value="WHD_NrtR"/>
</dbReference>
<evidence type="ECO:0000313" key="3">
    <source>
        <dbReference type="EMBL" id="GGA27069.1"/>
    </source>
</evidence>
<organism evidence="3 4">
    <name type="scientific">Sediminivirga luteola</name>
    <dbReference type="NCBI Taxonomy" id="1774748"/>
    <lineage>
        <taxon>Bacteria</taxon>
        <taxon>Bacillati</taxon>
        <taxon>Actinomycetota</taxon>
        <taxon>Actinomycetes</taxon>
        <taxon>Micrococcales</taxon>
        <taxon>Brevibacteriaceae</taxon>
        <taxon>Sediminivirga</taxon>
    </lineage>
</organism>
<evidence type="ECO:0000313" key="4">
    <source>
        <dbReference type="Proteomes" id="UP000616114"/>
    </source>
</evidence>
<reference evidence="3" key="1">
    <citation type="journal article" date="2014" name="Int. J. Syst. Evol. Microbiol.">
        <title>Complete genome sequence of Corynebacterium casei LMG S-19264T (=DSM 44701T), isolated from a smear-ripened cheese.</title>
        <authorList>
            <consortium name="US DOE Joint Genome Institute (JGI-PGF)"/>
            <person name="Walter F."/>
            <person name="Albersmeier A."/>
            <person name="Kalinowski J."/>
            <person name="Ruckert C."/>
        </authorList>
    </citation>
    <scope>NUCLEOTIDE SEQUENCE</scope>
    <source>
        <strain evidence="3">CGMCC 1.12785</strain>
    </source>
</reference>
<reference evidence="3" key="2">
    <citation type="submission" date="2020-09" db="EMBL/GenBank/DDBJ databases">
        <authorList>
            <person name="Sun Q."/>
            <person name="Zhou Y."/>
        </authorList>
    </citation>
    <scope>NUCLEOTIDE SEQUENCE</scope>
    <source>
        <strain evidence="3">CGMCC 1.12785</strain>
    </source>
</reference>
<name>A0A8J2U0U2_9MICO</name>
<dbReference type="SUPFAM" id="SSF55811">
    <property type="entry name" value="Nudix"/>
    <property type="match status" value="1"/>
</dbReference>
<feature type="domain" description="Nudix hydrolase" evidence="2">
    <location>
        <begin position="30"/>
        <end position="189"/>
    </location>
</feature>
<dbReference type="InterPro" id="IPR036390">
    <property type="entry name" value="WH_DNA-bd_sf"/>
</dbReference>
<feature type="compositionally biased region" description="Basic and acidic residues" evidence="1">
    <location>
        <begin position="290"/>
        <end position="302"/>
    </location>
</feature>
<dbReference type="Proteomes" id="UP000616114">
    <property type="component" value="Unassembled WGS sequence"/>
</dbReference>
<dbReference type="AlphaFoldDB" id="A0A8J2U0U2"/>
<sequence>MRAVNANAHAGTDIWATEADGPEGLDGGVELAVSTVIFALRPHPESGLMTLWLPLVKRIREPYLGQWALPGGPLRPDEDLETSARRTLLRTTSVEPRYLEQLYAFGSVERSGTDAPRTSGPAQPSSPPPQPETAEAARVVSIVYWVLVQSDEAARAVDGENVQWFIADDLPPLAFDHDEIIAYALWRLRNKLEYAQIAQGFLGGEFTMAQLREVYEAVLQRRLDPANFRRQMITSKAVEPTGRKVTGTSHRPPVLYRFRTRIGAAAPEHVPRVRSRSAAAPPPGAAPAEARSRPAHDPHRGPGPDGPYHDPGTAGPAASGITPDLGTRTRPHTEGPVRR</sequence>
<protein>
    <recommendedName>
        <fullName evidence="2">Nudix hydrolase domain-containing protein</fullName>
    </recommendedName>
</protein>
<dbReference type="PROSITE" id="PS51462">
    <property type="entry name" value="NUDIX"/>
    <property type="match status" value="1"/>
</dbReference>
<gene>
    <name evidence="3" type="ORF">GCM10011333_32370</name>
</gene>
<evidence type="ECO:0000256" key="1">
    <source>
        <dbReference type="SAM" id="MobiDB-lite"/>
    </source>
</evidence>
<evidence type="ECO:0000259" key="2">
    <source>
        <dbReference type="PROSITE" id="PS51462"/>
    </source>
</evidence>
<accession>A0A8J2U0U2</accession>
<dbReference type="InterPro" id="IPR036388">
    <property type="entry name" value="WH-like_DNA-bd_sf"/>
</dbReference>
<dbReference type="InterPro" id="IPR015797">
    <property type="entry name" value="NUDIX_hydrolase-like_dom_sf"/>
</dbReference>
<proteinExistence type="predicted"/>
<keyword evidence="4" id="KW-1185">Reference proteome</keyword>
<dbReference type="CDD" id="cd18873">
    <property type="entry name" value="NUDIX_NadM_like"/>
    <property type="match status" value="1"/>
</dbReference>
<dbReference type="Gene3D" id="1.10.10.10">
    <property type="entry name" value="Winged helix-like DNA-binding domain superfamily/Winged helix DNA-binding domain"/>
    <property type="match status" value="1"/>
</dbReference>
<dbReference type="Pfam" id="PF21906">
    <property type="entry name" value="WHD_NrtR"/>
    <property type="match status" value="1"/>
</dbReference>
<dbReference type="Gene3D" id="3.90.79.10">
    <property type="entry name" value="Nucleoside Triphosphate Pyrophosphohydrolase"/>
    <property type="match status" value="1"/>
</dbReference>
<comment type="caution">
    <text evidence="3">The sequence shown here is derived from an EMBL/GenBank/DDBJ whole genome shotgun (WGS) entry which is preliminary data.</text>
</comment>
<dbReference type="PANTHER" id="PTHR43736:SF4">
    <property type="entry name" value="SLR1690 PROTEIN"/>
    <property type="match status" value="1"/>
</dbReference>
<dbReference type="SUPFAM" id="SSF46785">
    <property type="entry name" value="Winged helix' DNA-binding domain"/>
    <property type="match status" value="1"/>
</dbReference>
<feature type="region of interest" description="Disordered" evidence="1">
    <location>
        <begin position="110"/>
        <end position="133"/>
    </location>
</feature>
<dbReference type="InterPro" id="IPR000086">
    <property type="entry name" value="NUDIX_hydrolase_dom"/>
</dbReference>